<organism evidence="3 4">
    <name type="scientific">Saccharopolyspora gregorii</name>
    <dbReference type="NCBI Taxonomy" id="33914"/>
    <lineage>
        <taxon>Bacteria</taxon>
        <taxon>Bacillati</taxon>
        <taxon>Actinomycetota</taxon>
        <taxon>Actinomycetes</taxon>
        <taxon>Pseudonocardiales</taxon>
        <taxon>Pseudonocardiaceae</taxon>
        <taxon>Saccharopolyspora</taxon>
    </lineage>
</organism>
<dbReference type="PANTHER" id="PTHR11606:SF13">
    <property type="entry name" value="GLUTAMATE DEHYDROGENASE 1, MITOCHONDRIAL"/>
    <property type="match status" value="1"/>
</dbReference>
<evidence type="ECO:0000313" key="4">
    <source>
        <dbReference type="Proteomes" id="UP001500483"/>
    </source>
</evidence>
<accession>A0ABP6RMG9</accession>
<evidence type="ECO:0000256" key="1">
    <source>
        <dbReference type="ARBA" id="ARBA00023002"/>
    </source>
</evidence>
<dbReference type="InterPro" id="IPR036291">
    <property type="entry name" value="NAD(P)-bd_dom_sf"/>
</dbReference>
<dbReference type="Pfam" id="PF00208">
    <property type="entry name" value="ELFV_dehydrog"/>
    <property type="match status" value="1"/>
</dbReference>
<evidence type="ECO:0000313" key="3">
    <source>
        <dbReference type="EMBL" id="GAA3354519.1"/>
    </source>
</evidence>
<dbReference type="SMART" id="SM00839">
    <property type="entry name" value="ELFV_dehydrog"/>
    <property type="match status" value="1"/>
</dbReference>
<dbReference type="Proteomes" id="UP001500483">
    <property type="component" value="Unassembled WGS sequence"/>
</dbReference>
<sequence length="114" mass="13042">MLGNFNAGCWLRRECPTTPEADEIIEKRGDIFLIPDILCNAGGVTVSYFEWVQNLQRFQWSEQEVLSKLDTMMAKAFDRVISFAQWKNLPHRLAALALGIKEVADVKQQRGLFP</sequence>
<dbReference type="InterPro" id="IPR006096">
    <property type="entry name" value="Glu/Leu/Phe/Val/Trp_DH_C"/>
</dbReference>
<keyword evidence="1" id="KW-0560">Oxidoreductase</keyword>
<dbReference type="SUPFAM" id="SSF51735">
    <property type="entry name" value="NAD(P)-binding Rossmann-fold domains"/>
    <property type="match status" value="1"/>
</dbReference>
<gene>
    <name evidence="3" type="ORF">GCM10020366_11460</name>
</gene>
<keyword evidence="4" id="KW-1185">Reference proteome</keyword>
<evidence type="ECO:0000259" key="2">
    <source>
        <dbReference type="SMART" id="SM00839"/>
    </source>
</evidence>
<comment type="caution">
    <text evidence="3">The sequence shown here is derived from an EMBL/GenBank/DDBJ whole genome shotgun (WGS) entry which is preliminary data.</text>
</comment>
<dbReference type="EMBL" id="BAAAYK010000036">
    <property type="protein sequence ID" value="GAA3354519.1"/>
    <property type="molecule type" value="Genomic_DNA"/>
</dbReference>
<dbReference type="PANTHER" id="PTHR11606">
    <property type="entry name" value="GLUTAMATE DEHYDROGENASE"/>
    <property type="match status" value="1"/>
</dbReference>
<name>A0ABP6RMG9_9PSEU</name>
<dbReference type="Gene3D" id="3.40.50.720">
    <property type="entry name" value="NAD(P)-binding Rossmann-like Domain"/>
    <property type="match status" value="1"/>
</dbReference>
<proteinExistence type="predicted"/>
<feature type="domain" description="Glutamate/phenylalanine/leucine/valine/L-tryptophan dehydrogenase C-terminal" evidence="2">
    <location>
        <begin position="3"/>
        <end position="111"/>
    </location>
</feature>
<reference evidence="4" key="1">
    <citation type="journal article" date="2019" name="Int. J. Syst. Evol. Microbiol.">
        <title>The Global Catalogue of Microorganisms (GCM) 10K type strain sequencing project: providing services to taxonomists for standard genome sequencing and annotation.</title>
        <authorList>
            <consortium name="The Broad Institute Genomics Platform"/>
            <consortium name="The Broad Institute Genome Sequencing Center for Infectious Disease"/>
            <person name="Wu L."/>
            <person name="Ma J."/>
        </authorList>
    </citation>
    <scope>NUCLEOTIDE SEQUENCE [LARGE SCALE GENOMIC DNA]</scope>
    <source>
        <strain evidence="4">JCM 9687</strain>
    </source>
</reference>
<protein>
    <recommendedName>
        <fullName evidence="2">Glutamate/phenylalanine/leucine/valine/L-tryptophan dehydrogenase C-terminal domain-containing protein</fullName>
    </recommendedName>
</protein>